<feature type="chain" id="PRO_5020032074" evidence="4">
    <location>
        <begin position="23"/>
        <end position="438"/>
    </location>
</feature>
<dbReference type="STRING" id="151549.A0A4C1ZMK9"/>
<dbReference type="SUPFAM" id="SSF56574">
    <property type="entry name" value="Serpins"/>
    <property type="match status" value="1"/>
</dbReference>
<evidence type="ECO:0000256" key="1">
    <source>
        <dbReference type="ARBA" id="ARBA00022690"/>
    </source>
</evidence>
<comment type="similarity">
    <text evidence="3">Belongs to the serpin family.</text>
</comment>
<organism evidence="6 7">
    <name type="scientific">Eumeta variegata</name>
    <name type="common">Bagworm moth</name>
    <name type="synonym">Eumeta japonica</name>
    <dbReference type="NCBI Taxonomy" id="151549"/>
    <lineage>
        <taxon>Eukaryota</taxon>
        <taxon>Metazoa</taxon>
        <taxon>Ecdysozoa</taxon>
        <taxon>Arthropoda</taxon>
        <taxon>Hexapoda</taxon>
        <taxon>Insecta</taxon>
        <taxon>Pterygota</taxon>
        <taxon>Neoptera</taxon>
        <taxon>Endopterygota</taxon>
        <taxon>Lepidoptera</taxon>
        <taxon>Glossata</taxon>
        <taxon>Ditrysia</taxon>
        <taxon>Tineoidea</taxon>
        <taxon>Psychidae</taxon>
        <taxon>Oiketicinae</taxon>
        <taxon>Eumeta</taxon>
    </lineage>
</organism>
<evidence type="ECO:0000256" key="3">
    <source>
        <dbReference type="RuleBase" id="RU000411"/>
    </source>
</evidence>
<dbReference type="PROSITE" id="PS00284">
    <property type="entry name" value="SERPIN"/>
    <property type="match status" value="1"/>
</dbReference>
<reference evidence="6 7" key="1">
    <citation type="journal article" date="2019" name="Commun. Biol.">
        <title>The bagworm genome reveals a unique fibroin gene that provides high tensile strength.</title>
        <authorList>
            <person name="Kono N."/>
            <person name="Nakamura H."/>
            <person name="Ohtoshi R."/>
            <person name="Tomita M."/>
            <person name="Numata K."/>
            <person name="Arakawa K."/>
        </authorList>
    </citation>
    <scope>NUCLEOTIDE SEQUENCE [LARGE SCALE GENOMIC DNA]</scope>
</reference>
<protein>
    <submittedName>
        <fullName evidence="6">Serine protease inhibitor 77Ba</fullName>
    </submittedName>
</protein>
<evidence type="ECO:0000259" key="5">
    <source>
        <dbReference type="SMART" id="SM00093"/>
    </source>
</evidence>
<dbReference type="Gene3D" id="2.30.39.10">
    <property type="entry name" value="Alpha-1-antitrypsin, domain 1"/>
    <property type="match status" value="1"/>
</dbReference>
<dbReference type="InterPro" id="IPR042185">
    <property type="entry name" value="Serpin_sf_2"/>
</dbReference>
<dbReference type="InterPro" id="IPR023796">
    <property type="entry name" value="Serpin_dom"/>
</dbReference>
<dbReference type="PANTHER" id="PTHR11461">
    <property type="entry name" value="SERINE PROTEASE INHIBITOR, SERPIN"/>
    <property type="match status" value="1"/>
</dbReference>
<keyword evidence="7" id="KW-1185">Reference proteome</keyword>
<evidence type="ECO:0000313" key="6">
    <source>
        <dbReference type="EMBL" id="GBP88453.1"/>
    </source>
</evidence>
<evidence type="ECO:0000256" key="2">
    <source>
        <dbReference type="ARBA" id="ARBA00022900"/>
    </source>
</evidence>
<dbReference type="EMBL" id="BGZK01001935">
    <property type="protein sequence ID" value="GBP88453.1"/>
    <property type="molecule type" value="Genomic_DNA"/>
</dbReference>
<proteinExistence type="inferred from homology"/>
<dbReference type="InterPro" id="IPR036186">
    <property type="entry name" value="Serpin_sf"/>
</dbReference>
<feature type="domain" description="Serpin" evidence="5">
    <location>
        <begin position="43"/>
        <end position="426"/>
    </location>
</feature>
<dbReference type="GO" id="GO:0004867">
    <property type="term" value="F:serine-type endopeptidase inhibitor activity"/>
    <property type="evidence" value="ECO:0007669"/>
    <property type="project" value="UniProtKB-KW"/>
</dbReference>
<dbReference type="Gene3D" id="3.30.497.10">
    <property type="entry name" value="Antithrombin, subunit I, domain 2"/>
    <property type="match status" value="1"/>
</dbReference>
<comment type="caution">
    <text evidence="6">The sequence shown here is derived from an EMBL/GenBank/DDBJ whole genome shotgun (WGS) entry which is preliminary data.</text>
</comment>
<dbReference type="InterPro" id="IPR000215">
    <property type="entry name" value="Serpin_fam"/>
</dbReference>
<keyword evidence="1" id="KW-0646">Protease inhibitor</keyword>
<evidence type="ECO:0000313" key="7">
    <source>
        <dbReference type="Proteomes" id="UP000299102"/>
    </source>
</evidence>
<keyword evidence="4" id="KW-0732">Signal</keyword>
<dbReference type="PANTHER" id="PTHR11461:SF367">
    <property type="entry name" value="GH21475P-RELATED"/>
    <property type="match status" value="1"/>
</dbReference>
<keyword evidence="2" id="KW-0722">Serine protease inhibitor</keyword>
<gene>
    <name evidence="6" type="primary">Spn77Ba</name>
    <name evidence="6" type="ORF">EVAR_68223_1</name>
</gene>
<dbReference type="AlphaFoldDB" id="A0A4C1ZMK9"/>
<dbReference type="OrthoDB" id="9440847at2759"/>
<feature type="signal peptide" evidence="4">
    <location>
        <begin position="1"/>
        <end position="22"/>
    </location>
</feature>
<dbReference type="InterPro" id="IPR042178">
    <property type="entry name" value="Serpin_sf_1"/>
</dbReference>
<dbReference type="Proteomes" id="UP000299102">
    <property type="component" value="Unassembled WGS sequence"/>
</dbReference>
<dbReference type="InterPro" id="IPR023795">
    <property type="entry name" value="Serpin_CS"/>
</dbReference>
<evidence type="ECO:0000256" key="4">
    <source>
        <dbReference type="SAM" id="SignalP"/>
    </source>
</evidence>
<accession>A0A4C1ZMK9</accession>
<sequence length="438" mass="49399">MAAQFPVNIFLIFGLSAIRVNGDVQLHDSCRQFSTELINATAFKLYKSNVAVSPYSIWSAMFSVALAANSTTAKEVYKVLRLPKESDHTLIKGHRNLNDQLLKMDSCHSDSVSIMNRNYVFSQNDFQMNPLFDAITTFGIGMESQTLCFNDTETAARLANDFISSSGFKSEIMLTSGFFSKSKMVMNSQATFKASWKLRFEVLDTTIEPFYNENGNIINEVHMMRQRNRFAFSHIKEMDAFVLELPYGPDGKYCMLIVLPSPGRFITEVYRKLMKLSLVNIMDRLGKDTQNFGLENIEVRIPRFEIKTYLESSLDTALTKMGMSEIFDWELADFSRLTEEWVYVSTVDHYASVHVNESGAVASSGTTVVFVDTLDKTTSDSGGGGRSSATENPIYSPGFIANRPFIYLVIEKNTKSIMYGGAYGELTEECLVYKEHFL</sequence>
<dbReference type="Pfam" id="PF00079">
    <property type="entry name" value="Serpin"/>
    <property type="match status" value="1"/>
</dbReference>
<name>A0A4C1ZMK9_EUMVA</name>
<dbReference type="GO" id="GO:0005615">
    <property type="term" value="C:extracellular space"/>
    <property type="evidence" value="ECO:0007669"/>
    <property type="project" value="InterPro"/>
</dbReference>
<dbReference type="SMART" id="SM00093">
    <property type="entry name" value="SERPIN"/>
    <property type="match status" value="1"/>
</dbReference>